<dbReference type="GO" id="GO:0005739">
    <property type="term" value="C:mitochondrion"/>
    <property type="evidence" value="ECO:0007669"/>
    <property type="project" value="TreeGrafter"/>
</dbReference>
<dbReference type="GO" id="GO:0102559">
    <property type="term" value="F:peptide chain release factor N(5)-glutamine methyltransferase activity"/>
    <property type="evidence" value="ECO:0007669"/>
    <property type="project" value="UniProtKB-EC"/>
</dbReference>
<dbReference type="PANTHER" id="PTHR18895:SF74">
    <property type="entry name" value="MTRF1L RELEASE FACTOR GLUTAMINE METHYLTRANSFERASE"/>
    <property type="match status" value="1"/>
</dbReference>
<evidence type="ECO:0000313" key="8">
    <source>
        <dbReference type="Proteomes" id="UP000193642"/>
    </source>
</evidence>
<keyword evidence="4" id="KW-0949">S-adenosyl-L-methionine</keyword>
<reference evidence="7 8" key="1">
    <citation type="submission" date="2016-07" db="EMBL/GenBank/DDBJ databases">
        <title>Pervasive Adenine N6-methylation of Active Genes in Fungi.</title>
        <authorList>
            <consortium name="DOE Joint Genome Institute"/>
            <person name="Mondo S.J."/>
            <person name="Dannebaum R.O."/>
            <person name="Kuo R.C."/>
            <person name="Labutti K."/>
            <person name="Haridas S."/>
            <person name="Kuo A."/>
            <person name="Salamov A."/>
            <person name="Ahrendt S.R."/>
            <person name="Lipzen A."/>
            <person name="Sullivan W."/>
            <person name="Andreopoulos W.B."/>
            <person name="Clum A."/>
            <person name="Lindquist E."/>
            <person name="Daum C."/>
            <person name="Ramamoorthy G.K."/>
            <person name="Gryganskyi A."/>
            <person name="Culley D."/>
            <person name="Magnuson J.K."/>
            <person name="James T.Y."/>
            <person name="O'Malley M.A."/>
            <person name="Stajich J.E."/>
            <person name="Spatafora J.W."/>
            <person name="Visel A."/>
            <person name="Grigoriev I.V."/>
        </authorList>
    </citation>
    <scope>NUCLEOTIDE SEQUENCE [LARGE SCALE GENOMIC DNA]</scope>
    <source>
        <strain evidence="7 8">JEL800</strain>
    </source>
</reference>
<organism evidence="7 8">
    <name type="scientific">Rhizoclosmatium globosum</name>
    <dbReference type="NCBI Taxonomy" id="329046"/>
    <lineage>
        <taxon>Eukaryota</taxon>
        <taxon>Fungi</taxon>
        <taxon>Fungi incertae sedis</taxon>
        <taxon>Chytridiomycota</taxon>
        <taxon>Chytridiomycota incertae sedis</taxon>
        <taxon>Chytridiomycetes</taxon>
        <taxon>Chytridiales</taxon>
        <taxon>Chytriomycetaceae</taxon>
        <taxon>Rhizoclosmatium</taxon>
    </lineage>
</organism>
<evidence type="ECO:0000256" key="3">
    <source>
        <dbReference type="ARBA" id="ARBA00022679"/>
    </source>
</evidence>
<keyword evidence="3" id="KW-0808">Transferase</keyword>
<evidence type="ECO:0000256" key="2">
    <source>
        <dbReference type="ARBA" id="ARBA00022603"/>
    </source>
</evidence>
<protein>
    <recommendedName>
        <fullName evidence="1">peptide chain release factor N(5)-glutamine methyltransferase</fullName>
        <ecNumber evidence="1">2.1.1.297</ecNumber>
    </recommendedName>
</protein>
<dbReference type="SUPFAM" id="SSF53335">
    <property type="entry name" value="S-adenosyl-L-methionine-dependent methyltransferases"/>
    <property type="match status" value="1"/>
</dbReference>
<dbReference type="Proteomes" id="UP000193642">
    <property type="component" value="Unassembled WGS sequence"/>
</dbReference>
<evidence type="ECO:0000313" key="7">
    <source>
        <dbReference type="EMBL" id="ORY48321.1"/>
    </source>
</evidence>
<proteinExistence type="predicted"/>
<evidence type="ECO:0000256" key="1">
    <source>
        <dbReference type="ARBA" id="ARBA00012771"/>
    </source>
</evidence>
<dbReference type="Gene3D" id="1.10.8.10">
    <property type="entry name" value="DNA helicase RuvA subunit, C-terminal domain"/>
    <property type="match status" value="1"/>
</dbReference>
<dbReference type="InterPro" id="IPR007848">
    <property type="entry name" value="Small_mtfrase_dom"/>
</dbReference>
<comment type="catalytic activity">
    <reaction evidence="5">
        <text>L-glutaminyl-[peptide chain release factor] + S-adenosyl-L-methionine = N(5)-methyl-L-glutaminyl-[peptide chain release factor] + S-adenosyl-L-homocysteine + H(+)</text>
        <dbReference type="Rhea" id="RHEA:42896"/>
        <dbReference type="Rhea" id="RHEA-COMP:10271"/>
        <dbReference type="Rhea" id="RHEA-COMP:10272"/>
        <dbReference type="ChEBI" id="CHEBI:15378"/>
        <dbReference type="ChEBI" id="CHEBI:30011"/>
        <dbReference type="ChEBI" id="CHEBI:57856"/>
        <dbReference type="ChEBI" id="CHEBI:59789"/>
        <dbReference type="ChEBI" id="CHEBI:61891"/>
        <dbReference type="EC" id="2.1.1.297"/>
    </reaction>
</comment>
<accession>A0A1Y2CMQ7</accession>
<sequence length="294" mass="32933">MAKLDQSAKTKDAIDAFDSLTFSFFDHNRQLRKENKLRFNILNNIFHSLSIPQKEKLNRWILQRSSLHKPLQYILGNQPFLGTDIKLRTGVLIPRWETEEWVDKVIQVIHAQTETPNHPTTLLDLCTGTACIPIAITNAIPSLTATAIDISPRALSLARLNTRRNNLSPRVHVSHLDVLSSPLHAYPVSRVDYVTSNPPYIPEDEYLTLEQSVIGWEDKKALVGVGQDGAGFYRVIGRVAKELLVGRKGKRLFLEVGGDTQAGIVEGILREEGWNAVETWKDMAGKGRVVVGIL</sequence>
<dbReference type="STRING" id="329046.A0A1Y2CMQ7"/>
<gene>
    <name evidence="7" type="ORF">BCR33DRAFT_764016</name>
</gene>
<name>A0A1Y2CMQ7_9FUNG</name>
<evidence type="ECO:0000259" key="6">
    <source>
        <dbReference type="Pfam" id="PF05175"/>
    </source>
</evidence>
<dbReference type="Gene3D" id="3.40.50.150">
    <property type="entry name" value="Vaccinia Virus protein VP39"/>
    <property type="match status" value="1"/>
</dbReference>
<comment type="caution">
    <text evidence="7">The sequence shown here is derived from an EMBL/GenBank/DDBJ whole genome shotgun (WGS) entry which is preliminary data.</text>
</comment>
<dbReference type="InterPro" id="IPR050320">
    <property type="entry name" value="N5-glutamine_MTase"/>
</dbReference>
<dbReference type="Pfam" id="PF05175">
    <property type="entry name" value="MTS"/>
    <property type="match status" value="1"/>
</dbReference>
<evidence type="ECO:0000256" key="4">
    <source>
        <dbReference type="ARBA" id="ARBA00022691"/>
    </source>
</evidence>
<dbReference type="EC" id="2.1.1.297" evidence="1"/>
<dbReference type="OrthoDB" id="269872at2759"/>
<feature type="domain" description="Methyltransferase small" evidence="6">
    <location>
        <begin position="116"/>
        <end position="202"/>
    </location>
</feature>
<dbReference type="PANTHER" id="PTHR18895">
    <property type="entry name" value="HEMK METHYLTRANSFERASE"/>
    <property type="match status" value="1"/>
</dbReference>
<dbReference type="CDD" id="cd02440">
    <property type="entry name" value="AdoMet_MTases"/>
    <property type="match status" value="1"/>
</dbReference>
<dbReference type="GO" id="GO:0032259">
    <property type="term" value="P:methylation"/>
    <property type="evidence" value="ECO:0007669"/>
    <property type="project" value="UniProtKB-KW"/>
</dbReference>
<dbReference type="InterPro" id="IPR004556">
    <property type="entry name" value="HemK-like"/>
</dbReference>
<dbReference type="AlphaFoldDB" id="A0A1Y2CMQ7"/>
<evidence type="ECO:0000256" key="5">
    <source>
        <dbReference type="ARBA" id="ARBA00048391"/>
    </source>
</evidence>
<dbReference type="NCBIfam" id="TIGR00536">
    <property type="entry name" value="hemK_fam"/>
    <property type="match status" value="1"/>
</dbReference>
<dbReference type="InterPro" id="IPR029063">
    <property type="entry name" value="SAM-dependent_MTases_sf"/>
</dbReference>
<dbReference type="EMBL" id="MCGO01000012">
    <property type="protein sequence ID" value="ORY48321.1"/>
    <property type="molecule type" value="Genomic_DNA"/>
</dbReference>
<keyword evidence="2 7" id="KW-0489">Methyltransferase</keyword>
<keyword evidence="8" id="KW-1185">Reference proteome</keyword>